<evidence type="ECO:0000256" key="1">
    <source>
        <dbReference type="SAM" id="MobiDB-lite"/>
    </source>
</evidence>
<organism evidence="2 3">
    <name type="scientific">Actinomadura miaoliensis</name>
    <dbReference type="NCBI Taxonomy" id="430685"/>
    <lineage>
        <taxon>Bacteria</taxon>
        <taxon>Bacillati</taxon>
        <taxon>Actinomycetota</taxon>
        <taxon>Actinomycetes</taxon>
        <taxon>Streptosporangiales</taxon>
        <taxon>Thermomonosporaceae</taxon>
        <taxon>Actinomadura</taxon>
    </lineage>
</organism>
<proteinExistence type="predicted"/>
<evidence type="ECO:0000313" key="3">
    <source>
        <dbReference type="Proteomes" id="UP001500683"/>
    </source>
</evidence>
<dbReference type="Proteomes" id="UP001500683">
    <property type="component" value="Unassembled WGS sequence"/>
</dbReference>
<gene>
    <name evidence="2" type="ORF">GCM10022214_50900</name>
</gene>
<feature type="region of interest" description="Disordered" evidence="1">
    <location>
        <begin position="50"/>
        <end position="70"/>
    </location>
</feature>
<reference evidence="3" key="1">
    <citation type="journal article" date="2019" name="Int. J. Syst. Evol. Microbiol.">
        <title>The Global Catalogue of Microorganisms (GCM) 10K type strain sequencing project: providing services to taxonomists for standard genome sequencing and annotation.</title>
        <authorList>
            <consortium name="The Broad Institute Genomics Platform"/>
            <consortium name="The Broad Institute Genome Sequencing Center for Infectious Disease"/>
            <person name="Wu L."/>
            <person name="Ma J."/>
        </authorList>
    </citation>
    <scope>NUCLEOTIDE SEQUENCE [LARGE SCALE GENOMIC DNA]</scope>
    <source>
        <strain evidence="3">JCM 16702</strain>
    </source>
</reference>
<protein>
    <submittedName>
        <fullName evidence="2">Uncharacterized protein</fullName>
    </submittedName>
</protein>
<comment type="caution">
    <text evidence="2">The sequence shown here is derived from an EMBL/GenBank/DDBJ whole genome shotgun (WGS) entry which is preliminary data.</text>
</comment>
<dbReference type="EMBL" id="BAAAZG010000038">
    <property type="protein sequence ID" value="GAA4084798.1"/>
    <property type="molecule type" value="Genomic_DNA"/>
</dbReference>
<sequence>MVGRGPEPVAVRPAEAVPPVGTAAFQEAFATVTVVPERVNAPFQVEPSVQVEGRSKRARQVVRAGPSLRT</sequence>
<name>A0ABP7WAH9_9ACTN</name>
<evidence type="ECO:0000313" key="2">
    <source>
        <dbReference type="EMBL" id="GAA4084798.1"/>
    </source>
</evidence>
<accession>A0ABP7WAH9</accession>
<keyword evidence="3" id="KW-1185">Reference proteome</keyword>